<proteinExistence type="predicted"/>
<evidence type="ECO:0000313" key="2">
    <source>
        <dbReference type="Proteomes" id="UP001165064"/>
    </source>
</evidence>
<organism evidence="1 2">
    <name type="scientific">Ambrosiozyma monospora</name>
    <name type="common">Yeast</name>
    <name type="synonym">Endomycopsis monosporus</name>
    <dbReference type="NCBI Taxonomy" id="43982"/>
    <lineage>
        <taxon>Eukaryota</taxon>
        <taxon>Fungi</taxon>
        <taxon>Dikarya</taxon>
        <taxon>Ascomycota</taxon>
        <taxon>Saccharomycotina</taxon>
        <taxon>Pichiomycetes</taxon>
        <taxon>Pichiales</taxon>
        <taxon>Pichiaceae</taxon>
        <taxon>Ambrosiozyma</taxon>
    </lineage>
</organism>
<dbReference type="EMBL" id="BSXS01007821">
    <property type="protein sequence ID" value="GME90430.1"/>
    <property type="molecule type" value="Genomic_DNA"/>
</dbReference>
<sequence>MSETLQPIKKPLLKFNAQIVAIAHTTCSLSAFLVALAVGVSLHYHKIVENQYWGYPDEWFPSVSATIGDRYPERSIFQILIALTSGPRFLLLFLNFIRLYKSQSCLPLVSLVSGIVRTVTCGGWVYITSTDDHDWHDIFMISYIVLTIPWDYSITTLTPPRSTLRRNRKYTAWLFFFTLIPLIYLYIQHKVHQVAGAYSYYAYCEWSLIFLDIGFDAWSIVDFKDLTLELRSTNNNDEYFNANFNVQLIDEQHSKSSTSLNTMSFSKESKLLPKLSEVNSSYFHLTVNVINAFIFWSIYSSLFLCIWYFPLWYMGISGYEVCAASLMGPFLLVFPYSKALFTKFPQIPRVWCYLWYHFIGFGNLEYWEIE</sequence>
<protein>
    <submittedName>
        <fullName evidence="1">Unnamed protein product</fullName>
    </submittedName>
</protein>
<dbReference type="Proteomes" id="UP001165064">
    <property type="component" value="Unassembled WGS sequence"/>
</dbReference>
<accession>A0ACB5TLC8</accession>
<reference evidence="1" key="1">
    <citation type="submission" date="2023-04" db="EMBL/GenBank/DDBJ databases">
        <title>Ambrosiozyma monospora NBRC 10751.</title>
        <authorList>
            <person name="Ichikawa N."/>
            <person name="Sato H."/>
            <person name="Tonouchi N."/>
        </authorList>
    </citation>
    <scope>NUCLEOTIDE SEQUENCE</scope>
    <source>
        <strain evidence="1">NBRC 10751</strain>
    </source>
</reference>
<gene>
    <name evidence="1" type="ORF">Amon02_000870300</name>
</gene>
<comment type="caution">
    <text evidence="1">The sequence shown here is derived from an EMBL/GenBank/DDBJ whole genome shotgun (WGS) entry which is preliminary data.</text>
</comment>
<keyword evidence="2" id="KW-1185">Reference proteome</keyword>
<evidence type="ECO:0000313" key="1">
    <source>
        <dbReference type="EMBL" id="GME90430.1"/>
    </source>
</evidence>
<name>A0ACB5TLC8_AMBMO</name>